<organism evidence="2 3">
    <name type="scientific">Jatropha curcas</name>
    <name type="common">Barbados nut</name>
    <dbReference type="NCBI Taxonomy" id="180498"/>
    <lineage>
        <taxon>Eukaryota</taxon>
        <taxon>Viridiplantae</taxon>
        <taxon>Streptophyta</taxon>
        <taxon>Embryophyta</taxon>
        <taxon>Tracheophyta</taxon>
        <taxon>Spermatophyta</taxon>
        <taxon>Magnoliopsida</taxon>
        <taxon>eudicotyledons</taxon>
        <taxon>Gunneridae</taxon>
        <taxon>Pentapetalae</taxon>
        <taxon>rosids</taxon>
        <taxon>fabids</taxon>
        <taxon>Malpighiales</taxon>
        <taxon>Euphorbiaceae</taxon>
        <taxon>Crotonoideae</taxon>
        <taxon>Jatropheae</taxon>
        <taxon>Jatropha</taxon>
    </lineage>
</organism>
<feature type="compositionally biased region" description="Polar residues" evidence="1">
    <location>
        <begin position="36"/>
        <end position="51"/>
    </location>
</feature>
<feature type="region of interest" description="Disordered" evidence="1">
    <location>
        <begin position="1"/>
        <end position="52"/>
    </location>
</feature>
<dbReference type="AlphaFoldDB" id="A0A067KTI4"/>
<reference evidence="2 3" key="1">
    <citation type="journal article" date="2014" name="PLoS ONE">
        <title>Global Analysis of Gene Expression Profiles in Physic Nut (Jatropha curcas L.) Seedlings Exposed to Salt Stress.</title>
        <authorList>
            <person name="Zhang L."/>
            <person name="Zhang C."/>
            <person name="Wu P."/>
            <person name="Chen Y."/>
            <person name="Li M."/>
            <person name="Jiang H."/>
            <person name="Wu G."/>
        </authorList>
    </citation>
    <scope>NUCLEOTIDE SEQUENCE [LARGE SCALE GENOMIC DNA]</scope>
    <source>
        <strain evidence="3">cv. GZQX0401</strain>
        <tissue evidence="2">Young leaves</tissue>
    </source>
</reference>
<feature type="compositionally biased region" description="Basic and acidic residues" evidence="1">
    <location>
        <begin position="1"/>
        <end position="12"/>
    </location>
</feature>
<evidence type="ECO:0000313" key="2">
    <source>
        <dbReference type="EMBL" id="KDP39467.1"/>
    </source>
</evidence>
<gene>
    <name evidence="2" type="ORF">JCGZ_05148</name>
</gene>
<protein>
    <submittedName>
        <fullName evidence="2">Uncharacterized protein</fullName>
    </submittedName>
</protein>
<proteinExistence type="predicted"/>
<evidence type="ECO:0000256" key="1">
    <source>
        <dbReference type="SAM" id="MobiDB-lite"/>
    </source>
</evidence>
<keyword evidence="3" id="KW-1185">Reference proteome</keyword>
<evidence type="ECO:0000313" key="3">
    <source>
        <dbReference type="Proteomes" id="UP000027138"/>
    </source>
</evidence>
<accession>A0A067KTI4</accession>
<sequence>MKSKPTHADDLVKLSNGFEASNHRSPRTKLPEHESSSNGNSPAAENNSSYTFLEEIENLNVDNLNDFPQEKRKTNPGTPKSLGPILDENIVNISNKSPLPSQKIQDLQAKIAKLEVEDVSLSTLEVELKDKYTTDVVFVKTQSNALKSLIPQVQSQVIDLKSHTDFLSSCEDKWRQLYNLDFKSL</sequence>
<dbReference type="EMBL" id="KK914350">
    <property type="protein sequence ID" value="KDP39467.1"/>
    <property type="molecule type" value="Genomic_DNA"/>
</dbReference>
<dbReference type="Proteomes" id="UP000027138">
    <property type="component" value="Unassembled WGS sequence"/>
</dbReference>
<name>A0A067KTI4_JATCU</name>
<feature type="region of interest" description="Disordered" evidence="1">
    <location>
        <begin position="65"/>
        <end position="85"/>
    </location>
</feature>